<dbReference type="GO" id="GO:0005886">
    <property type="term" value="C:plasma membrane"/>
    <property type="evidence" value="ECO:0007669"/>
    <property type="project" value="TreeGrafter"/>
</dbReference>
<dbReference type="SUPFAM" id="SSF55073">
    <property type="entry name" value="Nucleotide cyclase"/>
    <property type="match status" value="1"/>
</dbReference>
<dbReference type="GO" id="GO:1902201">
    <property type="term" value="P:negative regulation of bacterial-type flagellum-dependent cell motility"/>
    <property type="evidence" value="ECO:0007669"/>
    <property type="project" value="TreeGrafter"/>
</dbReference>
<dbReference type="InterPro" id="IPR043128">
    <property type="entry name" value="Rev_trsase/Diguanyl_cyclase"/>
</dbReference>
<dbReference type="FunFam" id="3.30.70.270:FF:000001">
    <property type="entry name" value="Diguanylate cyclase domain protein"/>
    <property type="match status" value="1"/>
</dbReference>
<evidence type="ECO:0000259" key="6">
    <source>
        <dbReference type="PROSITE" id="PS50887"/>
    </source>
</evidence>
<protein>
    <recommendedName>
        <fullName evidence="2">diguanylate cyclase</fullName>
        <ecNumber evidence="2">2.7.7.65</ecNumber>
    </recommendedName>
</protein>
<evidence type="ECO:0000313" key="7">
    <source>
        <dbReference type="EMBL" id="PUE05614.1"/>
    </source>
</evidence>
<evidence type="ECO:0000313" key="8">
    <source>
        <dbReference type="Proteomes" id="UP000250928"/>
    </source>
</evidence>
<evidence type="ECO:0000256" key="3">
    <source>
        <dbReference type="ARBA" id="ARBA00034247"/>
    </source>
</evidence>
<dbReference type="Gene3D" id="3.30.450.290">
    <property type="match status" value="1"/>
</dbReference>
<dbReference type="EMBL" id="PQCO01000058">
    <property type="protein sequence ID" value="PUE05614.1"/>
    <property type="molecule type" value="Genomic_DNA"/>
</dbReference>
<keyword evidence="5" id="KW-0812">Transmembrane</keyword>
<dbReference type="Pfam" id="PF00990">
    <property type="entry name" value="GGDEF"/>
    <property type="match status" value="1"/>
</dbReference>
<dbReference type="InterPro" id="IPR050469">
    <property type="entry name" value="Diguanylate_Cyclase"/>
</dbReference>
<feature type="domain" description="GGDEF" evidence="6">
    <location>
        <begin position="313"/>
        <end position="446"/>
    </location>
</feature>
<dbReference type="NCBIfam" id="TIGR00254">
    <property type="entry name" value="GGDEF"/>
    <property type="match status" value="1"/>
</dbReference>
<gene>
    <name evidence="7" type="ORF">C3L24_00795</name>
</gene>
<evidence type="ECO:0000256" key="2">
    <source>
        <dbReference type="ARBA" id="ARBA00012528"/>
    </source>
</evidence>
<dbReference type="InterPro" id="IPR029787">
    <property type="entry name" value="Nucleotide_cyclase"/>
</dbReference>
<evidence type="ECO:0000256" key="4">
    <source>
        <dbReference type="SAM" id="MobiDB-lite"/>
    </source>
</evidence>
<evidence type="ECO:0000256" key="5">
    <source>
        <dbReference type="SAM" id="Phobius"/>
    </source>
</evidence>
<reference evidence="7 8" key="1">
    <citation type="submission" date="2018-01" db="EMBL/GenBank/DDBJ databases">
        <title>Novel co-symbiosis in the lucinid bivalve Phacoides pectinatus.</title>
        <authorList>
            <person name="Lim S.J."/>
            <person name="Davis B.G."/>
            <person name="Gill D.E."/>
            <person name="Engel A.S."/>
            <person name="Anderson L.C."/>
            <person name="Campbell B.J."/>
        </authorList>
    </citation>
    <scope>NUCLEOTIDE SEQUENCE [LARGE SCALE GENOMIC DNA]</scope>
    <source>
        <strain evidence="7">N3_P5</strain>
    </source>
</reference>
<feature type="region of interest" description="Disordered" evidence="4">
    <location>
        <begin position="20"/>
        <end position="39"/>
    </location>
</feature>
<comment type="catalytic activity">
    <reaction evidence="3">
        <text>2 GTP = 3',3'-c-di-GMP + 2 diphosphate</text>
        <dbReference type="Rhea" id="RHEA:24898"/>
        <dbReference type="ChEBI" id="CHEBI:33019"/>
        <dbReference type="ChEBI" id="CHEBI:37565"/>
        <dbReference type="ChEBI" id="CHEBI:58805"/>
        <dbReference type="EC" id="2.7.7.65"/>
    </reaction>
</comment>
<dbReference type="PANTHER" id="PTHR45138">
    <property type="entry name" value="REGULATORY COMPONENTS OF SENSORY TRANSDUCTION SYSTEM"/>
    <property type="match status" value="1"/>
</dbReference>
<dbReference type="Gene3D" id="3.30.70.270">
    <property type="match status" value="1"/>
</dbReference>
<dbReference type="GO" id="GO:0052621">
    <property type="term" value="F:diguanylate cyclase activity"/>
    <property type="evidence" value="ECO:0007669"/>
    <property type="project" value="UniProtKB-EC"/>
</dbReference>
<keyword evidence="5" id="KW-1133">Transmembrane helix</keyword>
<organism evidence="7 8">
    <name type="scientific">Candidatus Sedimenticola endophacoides</name>
    <dbReference type="NCBI Taxonomy" id="2548426"/>
    <lineage>
        <taxon>Bacteria</taxon>
        <taxon>Pseudomonadati</taxon>
        <taxon>Pseudomonadota</taxon>
        <taxon>Gammaproteobacteria</taxon>
        <taxon>Chromatiales</taxon>
        <taxon>Sedimenticolaceae</taxon>
        <taxon>Sedimenticola</taxon>
    </lineage>
</organism>
<comment type="caution">
    <text evidence="7">The sequence shown here is derived from an EMBL/GenBank/DDBJ whole genome shotgun (WGS) entry which is preliminary data.</text>
</comment>
<evidence type="ECO:0000256" key="1">
    <source>
        <dbReference type="ARBA" id="ARBA00001946"/>
    </source>
</evidence>
<dbReference type="CDD" id="cd01949">
    <property type="entry name" value="GGDEF"/>
    <property type="match status" value="1"/>
</dbReference>
<proteinExistence type="predicted"/>
<dbReference type="GO" id="GO:0043709">
    <property type="term" value="P:cell adhesion involved in single-species biofilm formation"/>
    <property type="evidence" value="ECO:0007669"/>
    <property type="project" value="TreeGrafter"/>
</dbReference>
<dbReference type="PROSITE" id="PS50887">
    <property type="entry name" value="GGDEF"/>
    <property type="match status" value="1"/>
</dbReference>
<sequence length="446" mass="49631">MPVHGRHFPPCGVNGYGSPLGTTAGNPVPPPMTPSSATGSTMKQAATRYYLSLITLLISLVVASSFLGFTFRTNALFDTLLLEEARAFDKEVSLLRGWVMGHGGIYVVDGDHATRPTRRIIGQGGEVLTQRNASEVVSELSRLSRDAGIVRFGAIALTPINPLNRADAFEREGLERLRAGAAEVHEYQDLDGRRVYRYLSPLLTERKCLGCHEDGSFQAGRVDGALSFILPADAIENQKRLNWIWMSLSGLSVILLIGLMVWVLSRRFIRKLSEADRRLEQLAAEDMLTGLFNRRYGMERLETELARCRRRNHPLSLAMIDIDHFKRINDTLGHMAGDHGLAQLAATLRSQLRRHDIAFRYGGEEFVLILPETDADQALQGLERLRARVEGLQVRSPGQPDYSLTISIGIAQWHPAMSGDTLLERADRALYAAKEEGRNRCRVHAP</sequence>
<name>A0A6N4E3B7_9GAMM</name>
<dbReference type="InterPro" id="IPR021796">
    <property type="entry name" value="Tll0287-like_dom"/>
</dbReference>
<keyword evidence="5" id="KW-0472">Membrane</keyword>
<accession>A0A6N4E3B7</accession>
<dbReference type="AlphaFoldDB" id="A0A6N4E3B7"/>
<feature type="transmembrane region" description="Helical" evidence="5">
    <location>
        <begin position="49"/>
        <end position="71"/>
    </location>
</feature>
<comment type="cofactor">
    <cofactor evidence="1">
        <name>Mg(2+)</name>
        <dbReference type="ChEBI" id="CHEBI:18420"/>
    </cofactor>
</comment>
<dbReference type="Proteomes" id="UP000250928">
    <property type="component" value="Unassembled WGS sequence"/>
</dbReference>
<dbReference type="InterPro" id="IPR000160">
    <property type="entry name" value="GGDEF_dom"/>
</dbReference>
<feature type="transmembrane region" description="Helical" evidence="5">
    <location>
        <begin position="243"/>
        <end position="264"/>
    </location>
</feature>
<dbReference type="EC" id="2.7.7.65" evidence="2"/>
<dbReference type="PANTHER" id="PTHR45138:SF9">
    <property type="entry name" value="DIGUANYLATE CYCLASE DGCM-RELATED"/>
    <property type="match status" value="1"/>
</dbReference>
<dbReference type="SMART" id="SM00267">
    <property type="entry name" value="GGDEF"/>
    <property type="match status" value="1"/>
</dbReference>
<dbReference type="Pfam" id="PF11845">
    <property type="entry name" value="Tll0287-like"/>
    <property type="match status" value="1"/>
</dbReference>